<gene>
    <name evidence="2" type="ORF">UFOPK2579_02099</name>
</gene>
<feature type="compositionally biased region" description="Polar residues" evidence="1">
    <location>
        <begin position="146"/>
        <end position="162"/>
    </location>
</feature>
<evidence type="ECO:0000256" key="1">
    <source>
        <dbReference type="SAM" id="MobiDB-lite"/>
    </source>
</evidence>
<name>A0A6J6RKQ5_9ZZZZ</name>
<proteinExistence type="predicted"/>
<evidence type="ECO:0000313" key="2">
    <source>
        <dbReference type="EMBL" id="CAB4722838.1"/>
    </source>
</evidence>
<accession>A0A6J6RKQ5</accession>
<feature type="compositionally biased region" description="Basic and acidic residues" evidence="1">
    <location>
        <begin position="37"/>
        <end position="48"/>
    </location>
</feature>
<dbReference type="EMBL" id="CAEZXR010000284">
    <property type="protein sequence ID" value="CAB4722838.1"/>
    <property type="molecule type" value="Genomic_DNA"/>
</dbReference>
<dbReference type="AlphaFoldDB" id="A0A6J6RKQ5"/>
<feature type="region of interest" description="Disordered" evidence="1">
    <location>
        <begin position="1"/>
        <end position="60"/>
    </location>
</feature>
<sequence>MSKSSGSTAPGVESTTDGVSNHGASQVPSARIAWSRRSRELLSPRERAAPAQPLTTSSALRAPGAWLGSTTWTPWVAAAARTAAYAAALRGDSSCSTAISSAPRSARVATVSTRARSASPVRTAAGHGDGAGAPERISAVAAATHSGPSSPVHSEVSTSRVPVSTAKGTRCQRPCVTSTVPVPLGRSTTAQSPSVPGRGVASTRSSSPVPTQAGLPAWRLPVWSVSIRTRLGPGRAGATVTVKKTPSWRSRWMVGTPGSRLPPRTCCPSARAFQSAISALPSRGAAPDPSEVRVSLAA</sequence>
<feature type="region of interest" description="Disordered" evidence="1">
    <location>
        <begin position="110"/>
        <end position="165"/>
    </location>
</feature>
<protein>
    <submittedName>
        <fullName evidence="2">Unannotated protein</fullName>
    </submittedName>
</protein>
<feature type="region of interest" description="Disordered" evidence="1">
    <location>
        <begin position="182"/>
        <end position="212"/>
    </location>
</feature>
<feature type="compositionally biased region" description="Polar residues" evidence="1">
    <location>
        <begin position="182"/>
        <end position="194"/>
    </location>
</feature>
<feature type="compositionally biased region" description="Polar residues" evidence="1">
    <location>
        <begin position="1"/>
        <end position="28"/>
    </location>
</feature>
<organism evidence="2">
    <name type="scientific">freshwater metagenome</name>
    <dbReference type="NCBI Taxonomy" id="449393"/>
    <lineage>
        <taxon>unclassified sequences</taxon>
        <taxon>metagenomes</taxon>
        <taxon>ecological metagenomes</taxon>
    </lineage>
</organism>
<reference evidence="2" key="1">
    <citation type="submission" date="2020-05" db="EMBL/GenBank/DDBJ databases">
        <authorList>
            <person name="Chiriac C."/>
            <person name="Salcher M."/>
            <person name="Ghai R."/>
            <person name="Kavagutti S V."/>
        </authorList>
    </citation>
    <scope>NUCLEOTIDE SEQUENCE</scope>
</reference>